<organism evidence="2 3">
    <name type="scientific">Acyrthosiphon pisum</name>
    <name type="common">Pea aphid</name>
    <dbReference type="NCBI Taxonomy" id="7029"/>
    <lineage>
        <taxon>Eukaryota</taxon>
        <taxon>Metazoa</taxon>
        <taxon>Ecdysozoa</taxon>
        <taxon>Arthropoda</taxon>
        <taxon>Hexapoda</taxon>
        <taxon>Insecta</taxon>
        <taxon>Pterygota</taxon>
        <taxon>Neoptera</taxon>
        <taxon>Paraneoptera</taxon>
        <taxon>Hemiptera</taxon>
        <taxon>Sternorrhyncha</taxon>
        <taxon>Aphidomorpha</taxon>
        <taxon>Aphidoidea</taxon>
        <taxon>Aphididae</taxon>
        <taxon>Macrosiphini</taxon>
        <taxon>Acyrthosiphon</taxon>
    </lineage>
</organism>
<dbReference type="Proteomes" id="UP000007819">
    <property type="component" value="Chromosome X"/>
</dbReference>
<sequence length="171" mass="19118">MYIMLIFLRCPSVNSRVCSCHFIDGLKGNNPTIFSWNKEKKFLFVSPEKKNKRKPKPTSKTVVANEEELPDEIEENSSEVVSLSQSDIDIESQINLYESTKHNEENSVLNLNVKSVGSIIESISEAKLFISSSDILTLLSKYCSLSVAFSNSEDLIISSISIDDVINGSKF</sequence>
<name>A0A8R2JM18_ACYPI</name>
<reference evidence="2" key="2">
    <citation type="submission" date="2022-06" db="UniProtKB">
        <authorList>
            <consortium name="EnsemblMetazoa"/>
        </authorList>
    </citation>
    <scope>IDENTIFICATION</scope>
</reference>
<dbReference type="GeneID" id="107882854"/>
<evidence type="ECO:0008006" key="4">
    <source>
        <dbReference type="Google" id="ProtNLM"/>
    </source>
</evidence>
<proteinExistence type="predicted"/>
<evidence type="ECO:0000313" key="3">
    <source>
        <dbReference type="Proteomes" id="UP000007819"/>
    </source>
</evidence>
<dbReference type="AlphaFoldDB" id="A0A8R2JM18"/>
<evidence type="ECO:0000256" key="1">
    <source>
        <dbReference type="SAM" id="MobiDB-lite"/>
    </source>
</evidence>
<feature type="compositionally biased region" description="Acidic residues" evidence="1">
    <location>
        <begin position="65"/>
        <end position="76"/>
    </location>
</feature>
<evidence type="ECO:0000313" key="2">
    <source>
        <dbReference type="EnsemblMetazoa" id="XP_029341771.1"/>
    </source>
</evidence>
<dbReference type="RefSeq" id="XP_029341771.1">
    <property type="nucleotide sequence ID" value="XM_029485911.1"/>
</dbReference>
<feature type="region of interest" description="Disordered" evidence="1">
    <location>
        <begin position="48"/>
        <end position="76"/>
    </location>
</feature>
<reference evidence="3" key="1">
    <citation type="submission" date="2010-06" db="EMBL/GenBank/DDBJ databases">
        <authorList>
            <person name="Jiang H."/>
            <person name="Abraham K."/>
            <person name="Ali S."/>
            <person name="Alsbrooks S.L."/>
            <person name="Anim B.N."/>
            <person name="Anosike U.S."/>
            <person name="Attaway T."/>
            <person name="Bandaranaike D.P."/>
            <person name="Battles P.K."/>
            <person name="Bell S.N."/>
            <person name="Bell A.V."/>
            <person name="Beltran B."/>
            <person name="Bickham C."/>
            <person name="Bustamante Y."/>
            <person name="Caleb T."/>
            <person name="Canada A."/>
            <person name="Cardenas V."/>
            <person name="Carter K."/>
            <person name="Chacko J."/>
            <person name="Chandrabose M.N."/>
            <person name="Chavez D."/>
            <person name="Chavez A."/>
            <person name="Chen L."/>
            <person name="Chu H.-S."/>
            <person name="Claassen K.J."/>
            <person name="Cockrell R."/>
            <person name="Collins M."/>
            <person name="Cooper J.A."/>
            <person name="Cree A."/>
            <person name="Curry S.M."/>
            <person name="Da Y."/>
            <person name="Dao M.D."/>
            <person name="Das B."/>
            <person name="Davila M.-L."/>
            <person name="Davy-Carroll L."/>
            <person name="Denson S."/>
            <person name="Dinh H."/>
            <person name="Ebong V.E."/>
            <person name="Edwards J.R."/>
            <person name="Egan A."/>
            <person name="El-Daye J."/>
            <person name="Escobedo L."/>
            <person name="Fernandez S."/>
            <person name="Fernando P.R."/>
            <person name="Flagg N."/>
            <person name="Forbes L.D."/>
            <person name="Fowler R.G."/>
            <person name="Fu Q."/>
            <person name="Gabisi R.A."/>
            <person name="Ganer J."/>
            <person name="Garbino Pronczuk A."/>
            <person name="Garcia R.M."/>
            <person name="Garner T."/>
            <person name="Garrett T.E."/>
            <person name="Gonzalez D.A."/>
            <person name="Hamid H."/>
            <person name="Hawkins E.S."/>
            <person name="Hirani K."/>
            <person name="Hogues M.E."/>
            <person name="Hollins B."/>
            <person name="Hsiao C.-H."/>
            <person name="Jabil R."/>
            <person name="James M.L."/>
            <person name="Jhangiani S.N."/>
            <person name="Johnson B."/>
            <person name="Johnson Q."/>
            <person name="Joshi V."/>
            <person name="Kalu J.B."/>
            <person name="Kam C."/>
            <person name="Kashfia A."/>
            <person name="Keebler J."/>
            <person name="Kisamo H."/>
            <person name="Kovar C.L."/>
            <person name="Lago L.A."/>
            <person name="Lai C.-Y."/>
            <person name="Laidlaw J."/>
            <person name="Lara F."/>
            <person name="Le T.-K."/>
            <person name="Lee S.L."/>
            <person name="Legall F.H."/>
            <person name="Lemon S.J."/>
            <person name="Lewis L.R."/>
            <person name="Li B."/>
            <person name="Liu Y."/>
            <person name="Liu Y.-S."/>
            <person name="Lopez J."/>
            <person name="Lozado R.J."/>
            <person name="Lu J."/>
            <person name="Madu R.C."/>
            <person name="Maheshwari M."/>
            <person name="Maheshwari R."/>
            <person name="Malloy K."/>
            <person name="Martinez E."/>
            <person name="Mathew T."/>
            <person name="Mercado I.C."/>
            <person name="Mercado C."/>
            <person name="Meyer B."/>
            <person name="Montgomery K."/>
            <person name="Morgan M.B."/>
            <person name="Munidasa M."/>
            <person name="Nazareth L.V."/>
            <person name="Nelson J."/>
            <person name="Ng B.M."/>
            <person name="Nguyen N.B."/>
            <person name="Nguyen P.Q."/>
            <person name="Nguyen T."/>
            <person name="Obregon M."/>
            <person name="Okwuonu G.O."/>
            <person name="Onwere C.G."/>
            <person name="Orozco G."/>
            <person name="Parra A."/>
            <person name="Patel S."/>
            <person name="Patil S."/>
            <person name="Perez A."/>
            <person name="Perez Y."/>
            <person name="Pham C."/>
            <person name="Primus E.L."/>
            <person name="Pu L.-L."/>
            <person name="Puazo M."/>
            <person name="Qin X."/>
            <person name="Quiroz J.B."/>
            <person name="Reese J."/>
            <person name="Richards S."/>
            <person name="Rives C.M."/>
            <person name="Robberts R."/>
            <person name="Ruiz S.J."/>
            <person name="Ruiz M.J."/>
            <person name="Santibanez J."/>
            <person name="Schneider B.W."/>
            <person name="Sisson I."/>
            <person name="Smith M."/>
            <person name="Sodergren E."/>
            <person name="Song X.-Z."/>
            <person name="Song B.B."/>
            <person name="Summersgill H."/>
            <person name="Thelus R."/>
            <person name="Thornton R.D."/>
            <person name="Trejos Z.Y."/>
            <person name="Usmani K."/>
            <person name="Vattathil S."/>
            <person name="Villasana D."/>
            <person name="Walker D.L."/>
            <person name="Wang S."/>
            <person name="Wang K."/>
            <person name="White C.S."/>
            <person name="Williams A.C."/>
            <person name="Williamson J."/>
            <person name="Wilson K."/>
            <person name="Woghiren I.O."/>
            <person name="Woodworth J.R."/>
            <person name="Worley K.C."/>
            <person name="Wright R.A."/>
            <person name="Wu W."/>
            <person name="Young L."/>
            <person name="Zhang L."/>
            <person name="Zhang J."/>
            <person name="Zhu Y."/>
            <person name="Muzny D.M."/>
            <person name="Weinstock G."/>
            <person name="Gibbs R.A."/>
        </authorList>
    </citation>
    <scope>NUCLEOTIDE SEQUENCE [LARGE SCALE GENOMIC DNA]</scope>
    <source>
        <strain evidence="3">LSR1</strain>
    </source>
</reference>
<dbReference type="EnsemblMetazoa" id="XM_029485911.1">
    <property type="protein sequence ID" value="XP_029341771.1"/>
    <property type="gene ID" value="LOC107882854"/>
</dbReference>
<dbReference type="KEGG" id="api:107882854"/>
<accession>A0A8R2JM18</accession>
<keyword evidence="3" id="KW-1185">Reference proteome</keyword>
<protein>
    <recommendedName>
        <fullName evidence="4">THAP-type domain-containing protein</fullName>
    </recommendedName>
</protein>